<protein>
    <submittedName>
        <fullName evidence="1">Uncharacterized protein</fullName>
    </submittedName>
</protein>
<proteinExistence type="predicted"/>
<keyword evidence="2" id="KW-1185">Reference proteome</keyword>
<dbReference type="Pfam" id="PF17914">
    <property type="entry name" value="HopA1"/>
    <property type="match status" value="1"/>
</dbReference>
<evidence type="ECO:0000313" key="2">
    <source>
        <dbReference type="Proteomes" id="UP000648257"/>
    </source>
</evidence>
<evidence type="ECO:0000313" key="1">
    <source>
        <dbReference type="EMBL" id="MBC3806633.1"/>
    </source>
</evidence>
<gene>
    <name evidence="1" type="ORF">H8K52_04645</name>
</gene>
<dbReference type="EMBL" id="JACOFW010000003">
    <property type="protein sequence ID" value="MBC3806633.1"/>
    <property type="molecule type" value="Genomic_DNA"/>
</dbReference>
<name>A0ABR6X1X9_9BURK</name>
<organism evidence="1 2">
    <name type="scientific">Undibacterium seohonense</name>
    <dbReference type="NCBI Taxonomy" id="1344950"/>
    <lineage>
        <taxon>Bacteria</taxon>
        <taxon>Pseudomonadati</taxon>
        <taxon>Pseudomonadota</taxon>
        <taxon>Betaproteobacteria</taxon>
        <taxon>Burkholderiales</taxon>
        <taxon>Oxalobacteraceae</taxon>
        <taxon>Undibacterium</taxon>
    </lineage>
</organism>
<accession>A0ABR6X1X9</accession>
<comment type="caution">
    <text evidence="1">The sequence shown here is derived from an EMBL/GenBank/DDBJ whole genome shotgun (WGS) entry which is preliminary data.</text>
</comment>
<dbReference type="Proteomes" id="UP000648257">
    <property type="component" value="Unassembled WGS sequence"/>
</dbReference>
<reference evidence="1 2" key="1">
    <citation type="submission" date="2020-08" db="EMBL/GenBank/DDBJ databases">
        <title>Novel species isolated from subtropical streams in China.</title>
        <authorList>
            <person name="Lu H."/>
        </authorList>
    </citation>
    <scope>NUCLEOTIDE SEQUENCE [LARGE SCALE GENOMIC DNA]</scope>
    <source>
        <strain evidence="1 2">KACC 16656</strain>
    </source>
</reference>
<dbReference type="RefSeq" id="WP_186921713.1">
    <property type="nucleotide sequence ID" value="NZ_JACOFW010000003.1"/>
</dbReference>
<dbReference type="InterPro" id="IPR040871">
    <property type="entry name" value="HopA1"/>
</dbReference>
<sequence length="352" mass="39673">MTISATALVLTLRAELAAICQRTLILSLSSYVFDGVTYTWDAQPLAEVEQNPATPETKKLVEHLNARLYDLCYVRNFPVAEDASSLGFAHENLTNLFHAANDNKDGWDPGWRIYETGTDGRVFVQKADRSRVAIAGEYSTYKWPGVTPRAGDFVSIRMFSGTTDVQPSFFFAFGRTLSDQFDENTVVRFYFNVAVHEAVNLMMHVTSTLNRYQIPFKFKSLVQAKMYTRADSAVLYVARRHYSLVASLILEMHRDARIRLREGSPMFTCNLIAGVGMAEDVKAGTSFGMQRCSLVAEGLVQAYLAGEQKIDGQVEMIEQVFLAKDIHFEKPYLNPGSNDIFAQTIFDKESRW</sequence>